<name>E7EH85_HV1</name>
<dbReference type="SUPFAM" id="SSF56502">
    <property type="entry name" value="gp120 core"/>
    <property type="match status" value="2"/>
</dbReference>
<keyword evidence="26 32" id="KW-0564">Palmitate</keyword>
<evidence type="ECO:0000256" key="1">
    <source>
        <dbReference type="ARBA" id="ARBA00004402"/>
    </source>
</evidence>
<feature type="disulfide bond" evidence="32">
    <location>
        <begin position="590"/>
        <end position="596"/>
    </location>
</feature>
<comment type="function">
    <text evidence="32">Envelope glycoprotein gp160: Oligomerizes in the host endoplasmic reticulum into predominantly trimers. In a second time, gp160 transits in the host Golgi, where glycosylation is completed. The precursor is then proteolytically cleaved in the trans-Golgi and thereby activated by cellular furin or furin-like proteases to produce gp120 and gp41.</text>
</comment>
<dbReference type="GO" id="GO:0020002">
    <property type="term" value="C:host cell plasma membrane"/>
    <property type="evidence" value="ECO:0007669"/>
    <property type="project" value="UniProtKB-SubCell"/>
</dbReference>
<keyword evidence="14 32" id="KW-0812">Transmembrane</keyword>
<dbReference type="GO" id="GO:0019082">
    <property type="term" value="P:viral protein processing"/>
    <property type="evidence" value="ECO:0007669"/>
    <property type="project" value="UniProtKB-UniRule"/>
</dbReference>
<evidence type="ECO:0000256" key="13">
    <source>
        <dbReference type="ARBA" id="ARBA00022685"/>
    </source>
</evidence>
<dbReference type="FunFam" id="2.170.40.20:FF:000003">
    <property type="entry name" value="Envelope glycoprotein gp160"/>
    <property type="match status" value="1"/>
</dbReference>
<dbReference type="GO" id="GO:0044175">
    <property type="term" value="C:host cell endosome membrane"/>
    <property type="evidence" value="ECO:0007669"/>
    <property type="project" value="UniProtKB-SubCell"/>
</dbReference>
<keyword evidence="9 32" id="KW-1032">Host cell membrane</keyword>
<evidence type="ECO:0000259" key="35">
    <source>
        <dbReference type="Pfam" id="PF00516"/>
    </source>
</evidence>
<dbReference type="GO" id="GO:0052031">
    <property type="term" value="P:symbiont-mediated perturbation of host defense response"/>
    <property type="evidence" value="ECO:0007669"/>
    <property type="project" value="UniProtKB-UniRule"/>
</dbReference>
<feature type="transmembrane region" description="Helical" evidence="33">
    <location>
        <begin position="20"/>
        <end position="41"/>
    </location>
</feature>
<evidence type="ECO:0000256" key="20">
    <source>
        <dbReference type="ARBA" id="ARBA00022879"/>
    </source>
</evidence>
<comment type="similarity">
    <text evidence="32">Belongs to the HIV-1 env protein family.</text>
</comment>
<evidence type="ECO:0000256" key="17">
    <source>
        <dbReference type="ARBA" id="ARBA00022804"/>
    </source>
</evidence>
<dbReference type="FunFam" id="2.170.40.20:FF:000004">
    <property type="entry name" value="Envelope glycoprotein gp160"/>
    <property type="match status" value="1"/>
</dbReference>
<dbReference type="GO" id="GO:0019031">
    <property type="term" value="C:viral envelope"/>
    <property type="evidence" value="ECO:0007669"/>
    <property type="project" value="UniProtKB-KW"/>
</dbReference>
<evidence type="ECO:0000256" key="19">
    <source>
        <dbReference type="ARBA" id="ARBA00022870"/>
    </source>
</evidence>
<feature type="disulfide bond" evidence="32">
    <location>
        <begin position="53"/>
        <end position="73"/>
    </location>
</feature>
<feature type="coiled-coil region" evidence="32">
    <location>
        <begin position="625"/>
        <end position="659"/>
    </location>
</feature>
<keyword evidence="12 32" id="KW-1162">Viral penetration into host cytoplasm</keyword>
<dbReference type="InterPro" id="IPR036377">
    <property type="entry name" value="Gp120_core_sf"/>
</dbReference>
<feature type="transmembrane region" description="Helical" evidence="33">
    <location>
        <begin position="504"/>
        <end position="527"/>
    </location>
</feature>
<keyword evidence="10 32" id="KW-1165">Clathrin-mediated endocytosis of virus by host</keyword>
<dbReference type="FunFam" id="1.10.287.210:FF:000001">
    <property type="entry name" value="Envelope glycoprotein gp160"/>
    <property type="match status" value="1"/>
</dbReference>
<keyword evidence="15 32" id="KW-0053">Apoptosis</keyword>
<dbReference type="GO" id="GO:0055036">
    <property type="term" value="C:virion membrane"/>
    <property type="evidence" value="ECO:0007669"/>
    <property type="project" value="UniProtKB-SubCell"/>
</dbReference>
<feature type="region of interest" description="Immunosuppression" evidence="32">
    <location>
        <begin position="566"/>
        <end position="584"/>
    </location>
</feature>
<evidence type="ECO:0000256" key="3">
    <source>
        <dbReference type="ARBA" id="ARBA00004505"/>
    </source>
</evidence>
<dbReference type="Pfam" id="PF00516">
    <property type="entry name" value="GP120"/>
    <property type="match status" value="1"/>
</dbReference>
<evidence type="ECO:0000256" key="22">
    <source>
        <dbReference type="ARBA" id="ARBA00022989"/>
    </source>
</evidence>
<keyword evidence="19 32" id="KW-1043">Host membrane</keyword>
<evidence type="ECO:0000256" key="25">
    <source>
        <dbReference type="ARBA" id="ARBA00023136"/>
    </source>
</evidence>
<evidence type="ECO:0000256" key="21">
    <source>
        <dbReference type="ARBA" id="ARBA00022890"/>
    </source>
</evidence>
<comment type="function">
    <text evidence="32">Surface protein gp120: Attaches the virus to the host lymphoid cell by binding to the primary receptor CD4. This interaction induces a structural rearrangement creating a high affinity binding site for a chemokine coreceptor like CXCR4 and/or CCR5. Acts as a ligand for CD209/DC-SIGN and CLEC4M/DC-SIGNR, which are respectively found on dendritic cells (DCs), and on endothelial cells of liver sinusoids and lymph node sinuses. These interactions allow capture of viral particles at mucosal surfaces by these cells and subsequent transmission to permissive cells. HIV subverts the migration properties of dendritic cells to gain access to CD4+ T-cells in lymph nodes. Virus transmission to permissive T-cells occurs either in trans (without DCs infection, through viral capture and transmission), or in cis (following DCs productive infection, through the usual CD4-gp120 interaction), thereby inducing a robust infection. In trans infection, bound virions remain infectious over days and it is proposed that they are not degraded, but protected in non-lysosomal acidic organelles within the DCs close to the cell membrane thus contributing to the viral infectious potential during DCs' migration from the periphery to the lymphoid tissues. On arrival at lymphoid tissues, intact virions recycle back to DCs' cell surface allowing virus transmission to CD4+ T-cells.</text>
</comment>
<feature type="disulfide bond" evidence="32">
    <location>
        <begin position="229"/>
        <end position="240"/>
    </location>
</feature>
<organism evidence="37">
    <name type="scientific">Human immunodeficiency virus type 1</name>
    <name type="common">HIV-1</name>
    <dbReference type="NCBI Taxonomy" id="11676"/>
    <lineage>
        <taxon>Viruses</taxon>
        <taxon>Riboviria</taxon>
        <taxon>Pararnavirae</taxon>
        <taxon>Artverviricota</taxon>
        <taxon>Revtraviricetes</taxon>
        <taxon>Ortervirales</taxon>
        <taxon>Retroviridae</taxon>
        <taxon>Orthoretrovirinae</taxon>
        <taxon>Lentivirus</taxon>
        <taxon>Lentivirus humimdef1</taxon>
    </lineage>
</organism>
<dbReference type="GO" id="GO:1903911">
    <property type="term" value="P:positive regulation of receptor clustering"/>
    <property type="evidence" value="ECO:0007669"/>
    <property type="project" value="UniProtKB-UniRule"/>
</dbReference>
<feature type="region of interest" description="Fusion peptide" evidence="32">
    <location>
        <begin position="504"/>
        <end position="524"/>
    </location>
</feature>
<dbReference type="GO" id="GO:0075512">
    <property type="term" value="P:clathrin-dependent endocytosis of virus by host cell"/>
    <property type="evidence" value="ECO:0007669"/>
    <property type="project" value="UniProtKB-UniRule"/>
</dbReference>
<comment type="PTM">
    <text evidence="32">Specific enzymatic cleavages in vivo yield mature proteins. Envelope glycoproteins are synthesized as a inactive precursor that is heavily N-glycosylated and processed likely by host cell furin in the Golgi to yield the mature SU and TM proteins. The cleavage site between SU and TM requires the minimal sequence [KR]-X-[KR]-R. About 2 of the 9 disulfide bonds of gp41 are reduced by P4HB/PDI, following binding to CD4 receptor.</text>
</comment>
<comment type="subunit">
    <text evidence="32">The mature envelope protein (Env) consists of a homotrimer of non-covalently associated gp120-gp41 heterodimers. The resulting complex protrudes from the virus surface as a spike. There seems to be as few as 10 spikes on the average virion. Surface protein gp120 interacts with host CD4, CCR5 and CXCR4. Gp120 also interacts with the C-type lectins CD209/DC-SIGN and CLEC4M/DC-SIGNR (collectively referred to as DC-SIGN(R)). Gp120 and gp41 interact with GalCer. Gp120 interacts with host ITGA4/ITGB7 complex; on CD4+ T-cells, this interaction results in rapid activation of integrin ITGAL/LFA-1, which facilitates efficient cell-to-cell spreading of HIV-1. Gp120 interacts with cell-associated heparan sulfate; this interaction increases virus infectivity on permissive cells and may be involved in infection of CD4- cells.</text>
</comment>
<comment type="PTM">
    <text evidence="32">Highly glycosylated by host. The high number of glycan on the protein is reffered to as 'glycan shield' because it contributes to hide protein sequence from adaptive immune system.</text>
</comment>
<evidence type="ECO:0000256" key="34">
    <source>
        <dbReference type="SAM" id="MobiDB-lite"/>
    </source>
</evidence>
<evidence type="ECO:0000256" key="5">
    <source>
        <dbReference type="ARBA" id="ARBA00004578"/>
    </source>
</evidence>
<feature type="topological domain" description="Cytoplasmic" evidence="32">
    <location>
        <begin position="698"/>
        <end position="855"/>
    </location>
</feature>
<dbReference type="GO" id="GO:0005198">
    <property type="term" value="F:structural molecule activity"/>
    <property type="evidence" value="ECO:0007669"/>
    <property type="project" value="UniProtKB-UniRule"/>
</dbReference>
<feature type="site" description="Cleavage; by host furin" evidence="32">
    <location>
        <begin position="503"/>
        <end position="504"/>
    </location>
</feature>
<evidence type="ECO:0000313" key="37">
    <source>
        <dbReference type="EMBL" id="ADU05136.1"/>
    </source>
</evidence>
<comment type="caution">
    <text evidence="32 33">Lacks conserved residue(s) required for the propagation of feature annotation.</text>
</comment>
<dbReference type="InterPro" id="IPR000777">
    <property type="entry name" value="HIV1_Gp120"/>
</dbReference>
<comment type="domain">
    <text evidence="32">Some of the most genetically diverse regions of the viral genome are present in Env. They are called variable regions 1 through 5 (V1 through V5). Coreceptor usage of gp120 is determined mainly by the primary structure of the third variable region (V3) in the outer domain of gp120. The sequence of V3 determines which coreceptor, CCR5 and/or CXCR4 (corresponding to R5/macrophage, X4/T cell and R5X4/T cell and macrophage tropism), is used to trigger the fusion potential of the Env complex, and hence which cells the virus can infect. Binding to CCR5 involves a region adjacent in addition to V3.</text>
</comment>
<comment type="function">
    <text evidence="32">Transmembrane protein gp41: Acts as a class I viral fusion protein. Under the current model, the protein has at least 3 conformational states: pre-fusion native state, pre-hairpin intermediate state, and post-fusion hairpin state. During fusion of viral and target intracellular membranes, the coiled coil regions (heptad repeats) assume a trimer-of-hairpins structure, positioning the fusion peptide in close proximity to the C-terminal region of the ectodomain. The formation of this structure appears to drive apposition and subsequent fusion of viral and target cell membranes. Complete fusion occurs in host cell endosomes and is dynamin-dependent, however some lipid transfer might occur at the plasma membrane. The virus undergoes clathrin-dependent internalization long before endosomal fusion, thus minimizing the surface exposure of conserved viral epitopes during fusion and reducing the efficacy of inhibitors targeting these epitopes. Membranes fusion leads to delivery of the nucleocapsid into the cytoplasm.</text>
</comment>
<evidence type="ECO:0000256" key="24">
    <source>
        <dbReference type="ARBA" id="ARBA00023054"/>
    </source>
</evidence>
<comment type="miscellaneous">
    <text evidence="32">Inhibitors targeting HIV-1 viral envelope proteins are used as antiretroviral drugs. Attachment of virions to the cell surface via non-specific interactions and CD4 binding can be blocked by inhibitors that include cyanovirin-N, cyclotriazadisulfonamide analogs, PRO 2000, TNX 355 and PRO 542. In addition, BMS 806 can block CD4-induced conformational changes. Env interactions with the coreceptor molecules can be targeted by CCR5 antagonists including SCH-D, maraviroc (UK 427857) and aplaviroc (GW 873140), and the CXCR4 antagonist AMD 070. Fusion of viral and cellular membranes can be inhibited by peptides such as enfuvirtide and tifuvirtide (T 1249). Resistance to inhibitors associated with mutations in Env are observed. Most of the time, single mutations confer only a modest reduction in drug susceptibility. Combination of several mutations is usually required to develop a high-level drug resistance.</text>
</comment>
<evidence type="ECO:0000256" key="33">
    <source>
        <dbReference type="RuleBase" id="RU363095"/>
    </source>
</evidence>
<dbReference type="GO" id="GO:0039654">
    <property type="term" value="P:fusion of virus membrane with host endosome membrane"/>
    <property type="evidence" value="ECO:0007669"/>
    <property type="project" value="UniProtKB-UniRule"/>
</dbReference>
<comment type="domain">
    <text evidence="32">The CD4-binding region is targeted by the antibody b12.</text>
</comment>
<keyword evidence="16 32" id="KW-0732">Signal</keyword>
<evidence type="ECO:0000256" key="30">
    <source>
        <dbReference type="ARBA" id="ARBA00023288"/>
    </source>
</evidence>
<dbReference type="EMBL" id="HQ691037">
    <property type="protein sequence ID" value="ADU05136.1"/>
    <property type="molecule type" value="Genomic_RNA"/>
</dbReference>
<keyword evidence="25 32" id="KW-0472">Membrane</keyword>
<feature type="region of interest" description="CD4-binding loop" evidence="32">
    <location>
        <begin position="362"/>
        <end position="372"/>
    </location>
</feature>
<feature type="chain" id="PRO_5023265481" description="Transmembrane protein gp41" evidence="32">
    <location>
        <begin position="504"/>
        <end position="855"/>
    </location>
</feature>
<evidence type="ECO:0000256" key="6">
    <source>
        <dbReference type="ARBA" id="ARBA00004650"/>
    </source>
</evidence>
<gene>
    <name evidence="32 37" type="primary">env</name>
</gene>
<keyword evidence="7 32" id="KW-1168">Fusion of virus membrane with host membrane</keyword>
<keyword evidence="18 32" id="KW-0946">Virion</keyword>
<comment type="subcellular location">
    <molecule>Surface protein gp120</molecule>
    <subcellularLocation>
        <location evidence="32">Virion membrane</location>
        <topology evidence="32">Peripheral membrane protein</topology>
    </subcellularLocation>
    <subcellularLocation>
        <location evidence="32">Host cell membrane</location>
        <topology evidence="32">Peripheral membrane protein</topology>
    </subcellularLocation>
    <subcellularLocation>
        <location evidence="32">Host endosome membrane</location>
        <topology evidence="32">Single-pass type I membrane protein</topology>
    </subcellularLocation>
    <text evidence="32">The surface protein is not anchored to the viral envelope, but associates with the extravirion surface through its binding to TM. It is probably concentrated at the site of budding and incorporated into the virions possibly by contacts between the cytoplasmic tail of Env and the N-terminus of Gag.</text>
</comment>
<evidence type="ECO:0000256" key="28">
    <source>
        <dbReference type="ARBA" id="ARBA00023180"/>
    </source>
</evidence>
<comment type="miscellaneous">
    <text evidence="32">HIV-1 lineages are divided in three main groups, M (for Major), O (for Outlier), and N (for New, or Non-M, Non-O). The vast majority of strains found worldwide belong to the group M. Group O seems to be endemic to and largely confined to Cameroon and neighboring countries in West Central Africa, where these viruses represent a small minority of HIV-1 strains. The group N is represented by a limited number of isolates from Cameroonian persons. The group M is further subdivided in 9 clades or subtypes (A to D, F to H, J and K).</text>
</comment>
<feature type="domain" description="Human immunodeficiency virus 1 envelope glycoprotein Gp120" evidence="35">
    <location>
        <begin position="143"/>
        <end position="503"/>
    </location>
</feature>
<feature type="short sequence motif" description="YXXL motif; contains endocytosis signal" evidence="32">
    <location>
        <begin position="704"/>
        <end position="707"/>
    </location>
</feature>
<evidence type="ECO:0000256" key="4">
    <source>
        <dbReference type="ARBA" id="ARBA00004563"/>
    </source>
</evidence>
<keyword evidence="23 32" id="KW-1039">Host endosome</keyword>
<comment type="PTM">
    <text evidence="32">Palmitoylation of the transmembrane protein and of Env polyprotein (prior to its proteolytic cleavage) is essential for their association with host cell membrane lipid rafts. Palmitoylation is therefore required for envelope trafficking to classical lipid rafts, but not for viral replication.</text>
</comment>
<dbReference type="GO" id="GO:0019062">
    <property type="term" value="P:virion attachment to host cell"/>
    <property type="evidence" value="ECO:0007669"/>
    <property type="project" value="UniProtKB-UniRule"/>
</dbReference>
<evidence type="ECO:0000256" key="26">
    <source>
        <dbReference type="ARBA" id="ARBA00023139"/>
    </source>
</evidence>
<dbReference type="InterPro" id="IPR000328">
    <property type="entry name" value="GP41-like"/>
</dbReference>
<dbReference type="GO" id="GO:0016020">
    <property type="term" value="C:membrane"/>
    <property type="evidence" value="ECO:0007669"/>
    <property type="project" value="UniProtKB-UniRule"/>
</dbReference>
<evidence type="ECO:0000256" key="27">
    <source>
        <dbReference type="ARBA" id="ARBA00023157"/>
    </source>
</evidence>
<keyword evidence="8 32" id="KW-1170">Fusion of virus membrane with host endosomal membrane</keyword>
<keyword evidence="30 32" id="KW-0449">Lipoprotein</keyword>
<evidence type="ECO:0000256" key="23">
    <source>
        <dbReference type="ARBA" id="ARBA00023046"/>
    </source>
</evidence>
<keyword evidence="22 32" id="KW-1133">Transmembrane helix</keyword>
<comment type="subcellular location">
    <molecule>Transmembrane protein gp41</molecule>
    <subcellularLocation>
        <location evidence="32">Virion membrane</location>
        <topology evidence="32">Single-pass type I membrane protein</topology>
    </subcellularLocation>
    <subcellularLocation>
        <location evidence="32">Host cell membrane</location>
        <topology evidence="32">Single-pass type I membrane protein</topology>
    </subcellularLocation>
    <subcellularLocation>
        <location evidence="32">Host endosome membrane</location>
        <topology evidence="32">Single-pass type I membrane protein</topology>
    </subcellularLocation>
    <text evidence="32">It is probably concentrated at the site of budding and incorporated into the virions possibly by contacts between the cytoplasmic tail of Env and the N-terminus of Gag.</text>
</comment>
<feature type="region of interest" description="MPER; binding to GalCer" evidence="32">
    <location>
        <begin position="654"/>
        <end position="675"/>
    </location>
</feature>
<sequence length="855" mass="96965">MRVRGIQKNWLNLWKWGTLIIGLVITCSALDNLWVTVYYGVPVWRDAKTTLFCASDAKAHETEVHNVWATHACVPTDPNPQEIPLGNVTENFNMWKNNMADQMQEDVISLWDQSLKPCVRLSYLCVTLNCTNAEVTNATLTKNHINIGNITDDVKNCTFNVTTELRDKKKKVHALFYKLDLVQMGDQNSSEYRLINCNTSVIKQACPKVSFDPIPIHYCTPAGYVILKCNEKNFNGTGPCKNVSSVQCTHGIKPVVSTQLLLNGSLAEEDIIIRFENITDNAKSIIVQFNKSVEINCIRPFNNTRTSMTIGPGQTFYRTGDIIGDIRQAYCQINETEWNETLKQVATKLKENFNKTILFQPHSGGDPEITMHHFNCRGEFFYCNTTKLFNGSGEGIMKGDGNNGTIILPCRIKQIVNMWQGIGQAMYAPPISGRINCVSNITGIILTRDGGNNSATNETFRPEGGNIKDNWRNELYKYKVVQIEPLGVAPTRAKRRVVEREKRAVGIGAMIFGFLGAAGSTMGAASITLTVQARQLLSGIVQQQSNLLRAIEAQQHLLQLTVWGIKQLQARVLAVERYLTDQKFLGLWGCSGKIICTTNVPWNSTWSNKSYNEIWENMTWIEWEREINNYTSTIYTLLTESQNQQDKNEKELLELDKWASLWNWFNITNWLWYIKIFIMIVGGLIGLRIIFAVLSIVNRVRQGYSPLSFQTPSHHQREPDRPEGIEEEGGEQGRGRSVRLVSGFLALAWDDLRSLCLFSYHRLRDFILIATRTVELLGHSSLKGLRRGWEGLKYLGNLLLYWSQELKISAISLLDTIAVAVAEWTDRVIEVAQRTGRAFLHIPRRIRQGLERALL</sequence>
<feature type="short sequence motif" description="Di-leucine internalization motif" evidence="32">
    <location>
        <begin position="854"/>
        <end position="855"/>
    </location>
</feature>
<proteinExistence type="inferred from homology"/>
<evidence type="ECO:0000256" key="10">
    <source>
        <dbReference type="ARBA" id="ARBA00022570"/>
    </source>
</evidence>
<dbReference type="HAMAP" id="MF_04083">
    <property type="entry name" value="HIV_ENV"/>
    <property type="match status" value="1"/>
</dbReference>
<dbReference type="InterPro" id="IPR037527">
    <property type="entry name" value="Gp160"/>
</dbReference>
<evidence type="ECO:0000256" key="16">
    <source>
        <dbReference type="ARBA" id="ARBA00022729"/>
    </source>
</evidence>
<evidence type="ECO:0000256" key="32">
    <source>
        <dbReference type="HAMAP-Rule" id="MF_04083"/>
    </source>
</evidence>
<evidence type="ECO:0000256" key="31">
    <source>
        <dbReference type="ARBA" id="ARBA00023296"/>
    </source>
</evidence>
<keyword evidence="21 32" id="KW-1164">Virus endocytosis by host</keyword>
<dbReference type="Gene3D" id="1.10.287.210">
    <property type="match status" value="1"/>
</dbReference>
<keyword evidence="17 32" id="KW-1161">Viral attachment to host cell</keyword>
<keyword evidence="27 32" id="KW-1015">Disulfide bond</keyword>
<feature type="region of interest" description="V5" evidence="32">
    <location>
        <begin position="453"/>
        <end position="463"/>
    </location>
</feature>
<keyword evidence="29 32" id="KW-0899">Viral immunoevasion</keyword>
<organismHost>
    <name type="scientific">Homo sapiens</name>
    <name type="common">Human</name>
    <dbReference type="NCBI Taxonomy" id="9606"/>
</organismHost>
<protein>
    <recommendedName>
        <fullName evidence="32">Envelope glycoprotein gp160</fullName>
    </recommendedName>
    <alternativeName>
        <fullName evidence="32">Env polyprotein</fullName>
    </alternativeName>
    <component>
        <recommendedName>
            <fullName evidence="32">Surface protein gp120</fullName>
            <shortName evidence="32">SU</shortName>
        </recommendedName>
        <alternativeName>
            <fullName evidence="32">Glycoprotein 120</fullName>
            <shortName evidence="32">gp120</shortName>
        </alternativeName>
    </component>
    <component>
        <recommendedName>
            <fullName evidence="32">Transmembrane protein gp41</fullName>
            <shortName evidence="32">TM</shortName>
        </recommendedName>
        <alternativeName>
            <fullName evidence="32">Glycoprotein 41</fullName>
            <shortName evidence="32">gp41</shortName>
        </alternativeName>
    </component>
</protein>
<comment type="domain">
    <text evidence="32 33">The 17 amino acids long immunosuppressive region is present in many retroviral envelope proteins. Synthetic peptides derived from this relatively conserved sequence inhibit immune function in vitro and in vivo.</text>
</comment>
<evidence type="ECO:0000256" key="18">
    <source>
        <dbReference type="ARBA" id="ARBA00022844"/>
    </source>
</evidence>
<evidence type="ECO:0000259" key="36">
    <source>
        <dbReference type="Pfam" id="PF00517"/>
    </source>
</evidence>
<evidence type="ECO:0000256" key="8">
    <source>
        <dbReference type="ARBA" id="ARBA00022510"/>
    </source>
</evidence>
<accession>E7EH85</accession>
<keyword evidence="11 32" id="KW-0945">Host-virus interaction</keyword>
<feature type="chain" id="PRO_5023265480" description="Envelope glycoprotein gp160" evidence="32">
    <location>
        <begin position="32"/>
        <end position="855"/>
    </location>
</feature>
<keyword evidence="13 32" id="KW-0165">Cleavage on pair of basic residues</keyword>
<evidence type="ECO:0000256" key="11">
    <source>
        <dbReference type="ARBA" id="ARBA00022581"/>
    </source>
</evidence>
<evidence type="ECO:0000256" key="9">
    <source>
        <dbReference type="ARBA" id="ARBA00022511"/>
    </source>
</evidence>
<evidence type="ECO:0000256" key="14">
    <source>
        <dbReference type="ARBA" id="ARBA00022692"/>
    </source>
</evidence>
<dbReference type="Gene3D" id="1.20.5.490">
    <property type="entry name" value="Single helix bin"/>
    <property type="match status" value="1"/>
</dbReference>
<comment type="subcellular location">
    <subcellularLocation>
        <location evidence="3">Host cell membrane</location>
        <topology evidence="3">Peripheral membrane protein</topology>
    </subcellularLocation>
    <subcellularLocation>
        <location evidence="1">Host cell membrane</location>
        <topology evidence="1">Single-pass type I membrane protein</topology>
    </subcellularLocation>
    <subcellularLocation>
        <location evidence="2">Host endosome membrane</location>
        <topology evidence="2">Peripheral membrane protein</topology>
    </subcellularLocation>
    <subcellularLocation>
        <location evidence="5">Host endosome membrane</location>
        <topology evidence="5">Single-pass type I membrane protein</topology>
    </subcellularLocation>
    <subcellularLocation>
        <location evidence="6">Virion membrane</location>
        <topology evidence="6">Peripheral membrane protein</topology>
    </subcellularLocation>
    <subcellularLocation>
        <location evidence="4">Virion membrane</location>
        <topology evidence="4">Single-pass type I membrane protein</topology>
    </subcellularLocation>
</comment>
<dbReference type="FunFam" id="1.20.5.490:FF:000001">
    <property type="entry name" value="Envelope glycoprotein gp160"/>
    <property type="match status" value="1"/>
</dbReference>
<dbReference type="GO" id="GO:0019064">
    <property type="term" value="P:fusion of virus membrane with host plasma membrane"/>
    <property type="evidence" value="ECO:0007669"/>
    <property type="project" value="UniProtKB-UniRule"/>
</dbReference>
<evidence type="ECO:0000256" key="7">
    <source>
        <dbReference type="ARBA" id="ARBA00022506"/>
    </source>
</evidence>
<comment type="domain">
    <text evidence="32">The membrane proximal external region (MPER) present in gp41 is a tryptophan-rich region recognized by the antibodies 2F5, Z13, and 4E10. MPER seems to play a role in fusion.</text>
</comment>
<dbReference type="Gene3D" id="2.170.40.20">
    <property type="entry name" value="Human immunodeficiency virus 1, Gp160, envelope glycoprotein"/>
    <property type="match status" value="2"/>
</dbReference>
<comment type="domain">
    <text evidence="32">The YXXL motif is involved in determining the exact site of viral release at the surface of infected mononuclear cells and promotes endocytosis. YXXL and di-leucine endocytosis motifs interact directly or indirectly with the clathrin adapter complexes, opperate independently, and their activities are not additive.</text>
</comment>
<reference evidence="37" key="1">
    <citation type="submission" date="2010-12" db="EMBL/GenBank/DDBJ databases">
        <title>CAVD CAVIMC Neutralization Serotype Discovery Project.</title>
        <authorList>
            <person name="Sanders-Buell E."/>
            <person name="Montefiori D."/>
            <person name="Seaman M."/>
            <person name="Williamson C."/>
            <person name="Hahn B."/>
            <person name="Gao F."/>
            <person name="Swanstrom R."/>
            <person name="Sutthent R."/>
            <person name="Permpikul P."/>
            <person name="Sullivan A.O."/>
            <person name="Lei E."/>
            <person name="Kim J."/>
            <person name="Tovanabutra S."/>
        </authorList>
    </citation>
    <scope>NUCLEOTIDE SEQUENCE</scope>
    <source>
        <strain evidence="37">T504258_sga23</strain>
    </source>
</reference>
<feature type="region of interest" description="Disordered" evidence="34">
    <location>
        <begin position="708"/>
        <end position="734"/>
    </location>
</feature>
<evidence type="ECO:0000256" key="15">
    <source>
        <dbReference type="ARBA" id="ARBA00022703"/>
    </source>
</evidence>
<feature type="transmembrane region" description="Helical" evidence="33">
    <location>
        <begin position="670"/>
        <end position="697"/>
    </location>
</feature>
<dbReference type="SUPFAM" id="SSF58069">
    <property type="entry name" value="Virus ectodomain"/>
    <property type="match status" value="1"/>
</dbReference>
<keyword evidence="28 32" id="KW-0325">Glycoprotein</keyword>
<evidence type="ECO:0000256" key="29">
    <source>
        <dbReference type="ARBA" id="ARBA00023280"/>
    </source>
</evidence>
<feature type="lipid moiety-binding region" description="S-palmitoyl cysteine; by host" evidence="32">
    <location>
        <position position="756"/>
    </location>
</feature>
<dbReference type="GO" id="GO:1903908">
    <property type="term" value="P:positive regulation of plasma membrane raft polarization"/>
    <property type="evidence" value="ECO:0007669"/>
    <property type="project" value="UniProtKB-UniRule"/>
</dbReference>
<dbReference type="CDD" id="cd09909">
    <property type="entry name" value="HIV-1-like_HR1-HR2"/>
    <property type="match status" value="1"/>
</dbReference>
<feature type="disulfide bond" evidence="32">
    <location>
        <begin position="219"/>
        <end position="248"/>
    </location>
</feature>
<feature type="domain" description="Retroviral envelope protein GP41-like" evidence="36">
    <location>
        <begin position="522"/>
        <end position="713"/>
    </location>
</feature>
<keyword evidence="24 32" id="KW-0175">Coiled coil</keyword>
<dbReference type="Pfam" id="PF00517">
    <property type="entry name" value="GP41"/>
    <property type="match status" value="1"/>
</dbReference>
<evidence type="ECO:0000256" key="12">
    <source>
        <dbReference type="ARBA" id="ARBA00022595"/>
    </source>
</evidence>
<keyword evidence="20 32" id="KW-0261">Viral envelope protein</keyword>
<keyword evidence="31 32" id="KW-1160">Virus entry into host cell</keyword>
<evidence type="ECO:0000256" key="2">
    <source>
        <dbReference type="ARBA" id="ARBA00004433"/>
    </source>
</evidence>
<feature type="compositionally biased region" description="Basic and acidic residues" evidence="34">
    <location>
        <begin position="715"/>
        <end position="724"/>
    </location>
</feature>